<organism evidence="1 2">
    <name type="scientific">Plakobranchus ocellatus</name>
    <dbReference type="NCBI Taxonomy" id="259542"/>
    <lineage>
        <taxon>Eukaryota</taxon>
        <taxon>Metazoa</taxon>
        <taxon>Spiralia</taxon>
        <taxon>Lophotrochozoa</taxon>
        <taxon>Mollusca</taxon>
        <taxon>Gastropoda</taxon>
        <taxon>Heterobranchia</taxon>
        <taxon>Euthyneura</taxon>
        <taxon>Panpulmonata</taxon>
        <taxon>Sacoglossa</taxon>
        <taxon>Placobranchoidea</taxon>
        <taxon>Plakobranchidae</taxon>
        <taxon>Plakobranchus</taxon>
    </lineage>
</organism>
<reference evidence="1 2" key="1">
    <citation type="journal article" date="2021" name="Elife">
        <title>Chloroplast acquisition without the gene transfer in kleptoplastic sea slugs, Plakobranchus ocellatus.</title>
        <authorList>
            <person name="Maeda T."/>
            <person name="Takahashi S."/>
            <person name="Yoshida T."/>
            <person name="Shimamura S."/>
            <person name="Takaki Y."/>
            <person name="Nagai Y."/>
            <person name="Toyoda A."/>
            <person name="Suzuki Y."/>
            <person name="Arimoto A."/>
            <person name="Ishii H."/>
            <person name="Satoh N."/>
            <person name="Nishiyama T."/>
            <person name="Hasebe M."/>
            <person name="Maruyama T."/>
            <person name="Minagawa J."/>
            <person name="Obokata J."/>
            <person name="Shigenobu S."/>
        </authorList>
    </citation>
    <scope>NUCLEOTIDE SEQUENCE [LARGE SCALE GENOMIC DNA]</scope>
</reference>
<proteinExistence type="predicted"/>
<evidence type="ECO:0000313" key="2">
    <source>
        <dbReference type="Proteomes" id="UP000735302"/>
    </source>
</evidence>
<keyword evidence="2" id="KW-1185">Reference proteome</keyword>
<name>A0AAV4CHK6_9GAST</name>
<gene>
    <name evidence="1" type="ORF">PoB_005704300</name>
</gene>
<dbReference type="AlphaFoldDB" id="A0AAV4CHK6"/>
<sequence length="86" mass="10490">MSIEMYQDSRSRPQQKCRSRCAKRVKVDHCRTVDRGISRQKQRCTAEMSMEMYQDSRRSRCAKTVEVDHRRNVDRHVPRQWKWCTD</sequence>
<comment type="caution">
    <text evidence="1">The sequence shown here is derived from an EMBL/GenBank/DDBJ whole genome shotgun (WGS) entry which is preliminary data.</text>
</comment>
<protein>
    <submittedName>
        <fullName evidence="1">Uncharacterized protein</fullName>
    </submittedName>
</protein>
<evidence type="ECO:0000313" key="1">
    <source>
        <dbReference type="EMBL" id="GFO30538.1"/>
    </source>
</evidence>
<accession>A0AAV4CHK6</accession>
<dbReference type="EMBL" id="BLXT01006239">
    <property type="protein sequence ID" value="GFO30538.1"/>
    <property type="molecule type" value="Genomic_DNA"/>
</dbReference>
<dbReference type="Proteomes" id="UP000735302">
    <property type="component" value="Unassembled WGS sequence"/>
</dbReference>